<protein>
    <submittedName>
        <fullName evidence="2">Uncharacterized protein</fullName>
    </submittedName>
</protein>
<feature type="transmembrane region" description="Helical" evidence="1">
    <location>
        <begin position="32"/>
        <end position="50"/>
    </location>
</feature>
<reference evidence="2" key="1">
    <citation type="submission" date="2020-09" db="EMBL/GenBank/DDBJ databases">
        <title>A novel bacterium of genus Bacillus, isolated from South China Sea.</title>
        <authorList>
            <person name="Huang H."/>
            <person name="Mo K."/>
            <person name="Hu Y."/>
        </authorList>
    </citation>
    <scope>NUCLEOTIDE SEQUENCE</scope>
    <source>
        <strain evidence="2">IB182487</strain>
    </source>
</reference>
<dbReference type="RefSeq" id="WP_191160779.1">
    <property type="nucleotide sequence ID" value="NZ_JACXAI010000032.1"/>
</dbReference>
<gene>
    <name evidence="2" type="ORF">IC621_20105</name>
</gene>
<evidence type="ECO:0000313" key="3">
    <source>
        <dbReference type="Proteomes" id="UP000626844"/>
    </source>
</evidence>
<dbReference type="EMBL" id="JACXAI010000032">
    <property type="protein sequence ID" value="MBD1382510.1"/>
    <property type="molecule type" value="Genomic_DNA"/>
</dbReference>
<keyword evidence="1" id="KW-1133">Transmembrane helix</keyword>
<dbReference type="Proteomes" id="UP000626844">
    <property type="component" value="Unassembled WGS sequence"/>
</dbReference>
<keyword evidence="1" id="KW-0472">Membrane</keyword>
<dbReference type="AlphaFoldDB" id="A0A926NK27"/>
<accession>A0A926NK27</accession>
<keyword evidence="3" id="KW-1185">Reference proteome</keyword>
<organism evidence="2 3">
    <name type="scientific">Metabacillus arenae</name>
    <dbReference type="NCBI Taxonomy" id="2771434"/>
    <lineage>
        <taxon>Bacteria</taxon>
        <taxon>Bacillati</taxon>
        <taxon>Bacillota</taxon>
        <taxon>Bacilli</taxon>
        <taxon>Bacillales</taxon>
        <taxon>Bacillaceae</taxon>
        <taxon>Metabacillus</taxon>
    </lineage>
</organism>
<comment type="caution">
    <text evidence="2">The sequence shown here is derived from an EMBL/GenBank/DDBJ whole genome shotgun (WGS) entry which is preliminary data.</text>
</comment>
<name>A0A926NK27_9BACI</name>
<sequence length="54" mass="6121">MYKILLIVIIFAAIFAWEVPQLIKRKEKKELAVFSLLAIIGFALSIIAVVKSFI</sequence>
<evidence type="ECO:0000313" key="2">
    <source>
        <dbReference type="EMBL" id="MBD1382510.1"/>
    </source>
</evidence>
<evidence type="ECO:0000256" key="1">
    <source>
        <dbReference type="SAM" id="Phobius"/>
    </source>
</evidence>
<proteinExistence type="predicted"/>
<keyword evidence="1" id="KW-0812">Transmembrane</keyword>